<reference evidence="1 2" key="1">
    <citation type="submission" date="2023-02" db="EMBL/GenBank/DDBJ databases">
        <title>Genome sequence of Sphingomonas naphthae.</title>
        <authorList>
            <person name="Kim S."/>
            <person name="Heo J."/>
            <person name="Kwon S.-W."/>
        </authorList>
    </citation>
    <scope>NUCLEOTIDE SEQUENCE [LARGE SCALE GENOMIC DNA]</scope>
    <source>
        <strain evidence="1 2">KACC 18716</strain>
    </source>
</reference>
<sequence length="93" mass="10158">MTITDAIDWAAPSEFFEAARVGSSQMLHRRRMTLKAAISRFMALPADLQPGAGVGLIEPIEISDGVTLGWLAAEQCRELGNLMADSEQPDQQR</sequence>
<accession>A0ABY7TQV2</accession>
<evidence type="ECO:0000313" key="1">
    <source>
        <dbReference type="EMBL" id="WCT75056.1"/>
    </source>
</evidence>
<proteinExistence type="predicted"/>
<organism evidence="1 2">
    <name type="scientific">Sphingomonas naphthae</name>
    <dbReference type="NCBI Taxonomy" id="1813468"/>
    <lineage>
        <taxon>Bacteria</taxon>
        <taxon>Pseudomonadati</taxon>
        <taxon>Pseudomonadota</taxon>
        <taxon>Alphaproteobacteria</taxon>
        <taxon>Sphingomonadales</taxon>
        <taxon>Sphingomonadaceae</taxon>
        <taxon>Sphingomonas</taxon>
    </lineage>
</organism>
<gene>
    <name evidence="1" type="ORF">PQ455_07525</name>
</gene>
<protein>
    <submittedName>
        <fullName evidence="1">Uncharacterized protein</fullName>
    </submittedName>
</protein>
<evidence type="ECO:0000313" key="2">
    <source>
        <dbReference type="Proteomes" id="UP001220395"/>
    </source>
</evidence>
<dbReference type="RefSeq" id="WP_273690578.1">
    <property type="nucleotide sequence ID" value="NZ_CP117411.1"/>
</dbReference>
<dbReference type="Proteomes" id="UP001220395">
    <property type="component" value="Chromosome"/>
</dbReference>
<name>A0ABY7TQV2_9SPHN</name>
<dbReference type="EMBL" id="CP117411">
    <property type="protein sequence ID" value="WCT75056.1"/>
    <property type="molecule type" value="Genomic_DNA"/>
</dbReference>
<keyword evidence="2" id="KW-1185">Reference proteome</keyword>